<dbReference type="OMA" id="MLLACIW"/>
<proteinExistence type="predicted"/>
<sequence>MKFTIVFLLLACVFALAMATPGKPKPYSPRPTSTPRPIRVRREALAIDDHLGLVQAAAAIRPPPILPA</sequence>
<feature type="chain" id="PRO_5028115266" evidence="1">
    <location>
        <begin position="20"/>
        <end position="68"/>
    </location>
</feature>
<keyword evidence="1" id="KW-0732">Signal</keyword>
<feature type="signal peptide" evidence="1">
    <location>
        <begin position="1"/>
        <end position="19"/>
    </location>
</feature>
<name>A0A6P4I6C0_DROKI</name>
<organism evidence="2 3">
    <name type="scientific">Drosophila kikkawai</name>
    <name type="common">Fruit fly</name>
    <dbReference type="NCBI Taxonomy" id="30033"/>
    <lineage>
        <taxon>Eukaryota</taxon>
        <taxon>Metazoa</taxon>
        <taxon>Ecdysozoa</taxon>
        <taxon>Arthropoda</taxon>
        <taxon>Hexapoda</taxon>
        <taxon>Insecta</taxon>
        <taxon>Pterygota</taxon>
        <taxon>Neoptera</taxon>
        <taxon>Endopterygota</taxon>
        <taxon>Diptera</taxon>
        <taxon>Brachycera</taxon>
        <taxon>Muscomorpha</taxon>
        <taxon>Ephydroidea</taxon>
        <taxon>Drosophilidae</taxon>
        <taxon>Drosophila</taxon>
        <taxon>Sophophora</taxon>
    </lineage>
</organism>
<gene>
    <name evidence="3" type="primary">Dro</name>
</gene>
<keyword evidence="2" id="KW-1185">Reference proteome</keyword>
<evidence type="ECO:0000256" key="1">
    <source>
        <dbReference type="SAM" id="SignalP"/>
    </source>
</evidence>
<dbReference type="AlphaFoldDB" id="A0A6P4I6C0"/>
<evidence type="ECO:0000313" key="3">
    <source>
        <dbReference type="RefSeq" id="XP_017024457.1"/>
    </source>
</evidence>
<dbReference type="RefSeq" id="XP_017024457.1">
    <property type="nucleotide sequence ID" value="XM_017168968.3"/>
</dbReference>
<accession>A0A6P4I6C0</accession>
<protein>
    <submittedName>
        <fullName evidence="3">Drosocin antimicrobial peptides</fullName>
    </submittedName>
</protein>
<reference evidence="2" key="1">
    <citation type="submission" date="2025-05" db="UniProtKB">
        <authorList>
            <consortium name="RefSeq"/>
        </authorList>
    </citation>
    <scope>NUCLEOTIDE SEQUENCE [LARGE SCALE GENOMIC DNA]</scope>
    <source>
        <strain evidence="2">14028-0561.14</strain>
    </source>
</reference>
<evidence type="ECO:0000313" key="2">
    <source>
        <dbReference type="Proteomes" id="UP001652661"/>
    </source>
</evidence>
<dbReference type="Proteomes" id="UP001652661">
    <property type="component" value="Chromosome 2R"/>
</dbReference>
<reference evidence="3" key="2">
    <citation type="submission" date="2025-08" db="UniProtKB">
        <authorList>
            <consortium name="RefSeq"/>
        </authorList>
    </citation>
    <scope>IDENTIFICATION</scope>
    <source>
        <strain evidence="3">14028-0561.14</strain>
        <tissue evidence="3">Whole fly</tissue>
    </source>
</reference>